<evidence type="ECO:0000256" key="6">
    <source>
        <dbReference type="ARBA" id="ARBA00023212"/>
    </source>
</evidence>
<dbReference type="InterPro" id="IPR002108">
    <property type="entry name" value="ADF-H"/>
</dbReference>
<dbReference type="InterPro" id="IPR028458">
    <property type="entry name" value="Twinfilin"/>
</dbReference>
<dbReference type="EMBL" id="VXIS01000080">
    <property type="protein sequence ID" value="KAA8907341.1"/>
    <property type="molecule type" value="Genomic_DNA"/>
</dbReference>
<evidence type="ECO:0000256" key="2">
    <source>
        <dbReference type="ARBA" id="ARBA00009557"/>
    </source>
</evidence>
<name>A0A5J5EY89_9PEZI</name>
<comment type="similarity">
    <text evidence="2">Belongs to the actin-binding proteins ADF family. Twinfilin subfamily.</text>
</comment>
<evidence type="ECO:0000256" key="5">
    <source>
        <dbReference type="ARBA" id="ARBA00023203"/>
    </source>
</evidence>
<dbReference type="Proteomes" id="UP000326924">
    <property type="component" value="Unassembled WGS sequence"/>
</dbReference>
<gene>
    <name evidence="9" type="ORF">FN846DRAFT_778013</name>
</gene>
<keyword evidence="6" id="KW-0206">Cytoskeleton</keyword>
<dbReference type="GO" id="GO:0051015">
    <property type="term" value="F:actin filament binding"/>
    <property type="evidence" value="ECO:0007669"/>
    <property type="project" value="TreeGrafter"/>
</dbReference>
<keyword evidence="3" id="KW-0963">Cytoplasm</keyword>
<evidence type="ECO:0000313" key="10">
    <source>
        <dbReference type="Proteomes" id="UP000326924"/>
    </source>
</evidence>
<accession>A0A5J5EY89</accession>
<comment type="caution">
    <text evidence="9">The sequence shown here is derived from an EMBL/GenBank/DDBJ whole genome shotgun (WGS) entry which is preliminary data.</text>
</comment>
<dbReference type="Pfam" id="PF00241">
    <property type="entry name" value="Cofilin_ADF"/>
    <property type="match status" value="1"/>
</dbReference>
<dbReference type="OrthoDB" id="10006997at2759"/>
<dbReference type="GO" id="GO:0005884">
    <property type="term" value="C:actin filament"/>
    <property type="evidence" value="ECO:0007669"/>
    <property type="project" value="TreeGrafter"/>
</dbReference>
<sequence length="155" mass="17252">MSSSGVTLPLSQEALEALSLMRAGGFVNLVQLAINMEKETIELAGASTSAIRDFTHVIADDSPRFSFFVFKRELPDVPVFIYTCPPDSKIKEKMLYASCRASVVAQVEQECGLRISRKLEATNPEEIGEAQLIEELHPKKIEKVSFARPKRPGRR</sequence>
<keyword evidence="5" id="KW-0009">Actin-binding</keyword>
<feature type="domain" description="ADF-H" evidence="8">
    <location>
        <begin position="5"/>
        <end position="137"/>
    </location>
</feature>
<dbReference type="Gene3D" id="3.40.20.10">
    <property type="entry name" value="Severin"/>
    <property type="match status" value="1"/>
</dbReference>
<dbReference type="CDD" id="cd11284">
    <property type="entry name" value="ADF_Twf-C_like"/>
    <property type="match status" value="1"/>
</dbReference>
<dbReference type="GO" id="GO:0051016">
    <property type="term" value="P:barbed-end actin filament capping"/>
    <property type="evidence" value="ECO:0007669"/>
    <property type="project" value="TreeGrafter"/>
</dbReference>
<dbReference type="GO" id="GO:0003785">
    <property type="term" value="F:actin monomer binding"/>
    <property type="evidence" value="ECO:0007669"/>
    <property type="project" value="TreeGrafter"/>
</dbReference>
<comment type="subunit">
    <text evidence="7">Interacts with G-actin; ADP-actin form.</text>
</comment>
<dbReference type="PANTHER" id="PTHR13759:SF1">
    <property type="entry name" value="TWINFILIN"/>
    <property type="match status" value="1"/>
</dbReference>
<comment type="subcellular location">
    <subcellularLocation>
        <location evidence="1">Cytoplasm</location>
        <location evidence="1">Cytoskeleton</location>
    </subcellularLocation>
</comment>
<reference evidence="9 10" key="1">
    <citation type="submission" date="2019-09" db="EMBL/GenBank/DDBJ databases">
        <title>Draft genome of the ectomycorrhizal ascomycete Sphaerosporella brunnea.</title>
        <authorList>
            <consortium name="DOE Joint Genome Institute"/>
            <person name="Benucci G.M."/>
            <person name="Marozzi G."/>
            <person name="Antonielli L."/>
            <person name="Sanchez S."/>
            <person name="Marco P."/>
            <person name="Wang X."/>
            <person name="Falini L.B."/>
            <person name="Barry K."/>
            <person name="Haridas S."/>
            <person name="Lipzen A."/>
            <person name="Labutti K."/>
            <person name="Grigoriev I.V."/>
            <person name="Murat C."/>
            <person name="Martin F."/>
            <person name="Albertini E."/>
            <person name="Donnini D."/>
            <person name="Bonito G."/>
        </authorList>
    </citation>
    <scope>NUCLEOTIDE SEQUENCE [LARGE SCALE GENOMIC DNA]</scope>
    <source>
        <strain evidence="9 10">Sb_GMNB300</strain>
    </source>
</reference>
<dbReference type="GO" id="GO:0005737">
    <property type="term" value="C:cytoplasm"/>
    <property type="evidence" value="ECO:0007669"/>
    <property type="project" value="TreeGrafter"/>
</dbReference>
<keyword evidence="4" id="KW-0677">Repeat</keyword>
<dbReference type="GO" id="GO:0030042">
    <property type="term" value="P:actin filament depolymerization"/>
    <property type="evidence" value="ECO:0007669"/>
    <property type="project" value="TreeGrafter"/>
</dbReference>
<dbReference type="AlphaFoldDB" id="A0A5J5EY89"/>
<evidence type="ECO:0000256" key="7">
    <source>
        <dbReference type="ARBA" id="ARBA00038532"/>
    </source>
</evidence>
<dbReference type="SUPFAM" id="SSF55753">
    <property type="entry name" value="Actin depolymerizing proteins"/>
    <property type="match status" value="1"/>
</dbReference>
<proteinExistence type="inferred from homology"/>
<dbReference type="InterPro" id="IPR029006">
    <property type="entry name" value="ADF-H/Gelsolin-like_dom_sf"/>
</dbReference>
<evidence type="ECO:0000256" key="1">
    <source>
        <dbReference type="ARBA" id="ARBA00004245"/>
    </source>
</evidence>
<evidence type="ECO:0000259" key="8">
    <source>
        <dbReference type="PROSITE" id="PS51263"/>
    </source>
</evidence>
<evidence type="ECO:0000256" key="4">
    <source>
        <dbReference type="ARBA" id="ARBA00022737"/>
    </source>
</evidence>
<dbReference type="SMART" id="SM00102">
    <property type="entry name" value="ADF"/>
    <property type="match status" value="1"/>
</dbReference>
<dbReference type="PANTHER" id="PTHR13759">
    <property type="entry name" value="TWINFILIN"/>
    <property type="match status" value="1"/>
</dbReference>
<evidence type="ECO:0000313" key="9">
    <source>
        <dbReference type="EMBL" id="KAA8907341.1"/>
    </source>
</evidence>
<organism evidence="9 10">
    <name type="scientific">Sphaerosporella brunnea</name>
    <dbReference type="NCBI Taxonomy" id="1250544"/>
    <lineage>
        <taxon>Eukaryota</taxon>
        <taxon>Fungi</taxon>
        <taxon>Dikarya</taxon>
        <taxon>Ascomycota</taxon>
        <taxon>Pezizomycotina</taxon>
        <taxon>Pezizomycetes</taxon>
        <taxon>Pezizales</taxon>
        <taxon>Pyronemataceae</taxon>
        <taxon>Sphaerosporella</taxon>
    </lineage>
</organism>
<dbReference type="FunFam" id="3.40.20.10:FF:000007">
    <property type="entry name" value="Twinfilin-1 isoform 1"/>
    <property type="match status" value="1"/>
</dbReference>
<evidence type="ECO:0000256" key="3">
    <source>
        <dbReference type="ARBA" id="ARBA00022490"/>
    </source>
</evidence>
<keyword evidence="10" id="KW-1185">Reference proteome</keyword>
<protein>
    <recommendedName>
        <fullName evidence="8">ADF-H domain-containing protein</fullName>
    </recommendedName>
</protein>
<dbReference type="PROSITE" id="PS51263">
    <property type="entry name" value="ADF_H"/>
    <property type="match status" value="1"/>
</dbReference>
<dbReference type="InParanoid" id="A0A5J5EY89"/>